<dbReference type="Proteomes" id="UP000254924">
    <property type="component" value="Unassembled WGS sequence"/>
</dbReference>
<feature type="transmembrane region" description="Helical" evidence="1">
    <location>
        <begin position="203"/>
        <end position="228"/>
    </location>
</feature>
<keyword evidence="1" id="KW-0812">Transmembrane</keyword>
<keyword evidence="1" id="KW-0472">Membrane</keyword>
<protein>
    <submittedName>
        <fullName evidence="2">Membrane protein</fullName>
    </submittedName>
</protein>
<dbReference type="OrthoDB" id="9784844at2"/>
<gene>
    <name evidence="2" type="ORF">NCTC12224_02520</name>
</gene>
<dbReference type="PANTHER" id="PTHR40076">
    <property type="entry name" value="MEMBRANE PROTEIN-RELATED"/>
    <property type="match status" value="1"/>
</dbReference>
<keyword evidence="3" id="KW-1185">Reference proteome</keyword>
<reference evidence="2 3" key="1">
    <citation type="submission" date="2018-06" db="EMBL/GenBank/DDBJ databases">
        <authorList>
            <consortium name="Pathogen Informatics"/>
            <person name="Doyle S."/>
        </authorList>
    </citation>
    <scope>NUCLEOTIDE SEQUENCE [LARGE SCALE GENOMIC DNA]</scope>
    <source>
        <strain evidence="2 3">NCTC12224</strain>
    </source>
</reference>
<proteinExistence type="predicted"/>
<organism evidence="2 3">
    <name type="scientific">Streptococcus hyointestinalis</name>
    <dbReference type="NCBI Taxonomy" id="1337"/>
    <lineage>
        <taxon>Bacteria</taxon>
        <taxon>Bacillati</taxon>
        <taxon>Bacillota</taxon>
        <taxon>Bacilli</taxon>
        <taxon>Lactobacillales</taxon>
        <taxon>Streptococcaceae</taxon>
        <taxon>Streptococcus</taxon>
    </lineage>
</organism>
<name>A0A380KG56_9STRE</name>
<feature type="transmembrane region" description="Helical" evidence="1">
    <location>
        <begin position="21"/>
        <end position="40"/>
    </location>
</feature>
<feature type="transmembrane region" description="Helical" evidence="1">
    <location>
        <begin position="94"/>
        <end position="125"/>
    </location>
</feature>
<feature type="transmembrane region" description="Helical" evidence="1">
    <location>
        <begin position="137"/>
        <end position="162"/>
    </location>
</feature>
<dbReference type="EMBL" id="UHFN01000007">
    <property type="protein sequence ID" value="SUN63564.1"/>
    <property type="molecule type" value="Genomic_DNA"/>
</dbReference>
<evidence type="ECO:0000313" key="2">
    <source>
        <dbReference type="EMBL" id="SUN63564.1"/>
    </source>
</evidence>
<dbReference type="Pfam" id="PF06161">
    <property type="entry name" value="DUF975"/>
    <property type="match status" value="1"/>
</dbReference>
<keyword evidence="1" id="KW-1133">Transmembrane helix</keyword>
<feature type="transmembrane region" description="Helical" evidence="1">
    <location>
        <begin position="52"/>
        <end position="73"/>
    </location>
</feature>
<dbReference type="InterPro" id="IPR010380">
    <property type="entry name" value="DUF975"/>
</dbReference>
<dbReference type="GeneID" id="78357754"/>
<dbReference type="AlphaFoldDB" id="A0A380KG56"/>
<accession>A0A380KG56</accession>
<dbReference type="PANTHER" id="PTHR40076:SF1">
    <property type="entry name" value="MEMBRANE PROTEIN"/>
    <property type="match status" value="1"/>
</dbReference>
<sequence>MRISDIKTTARRLIAGTKGSYALYAIAIMLVYASLLLGFTPSETGVGFNLTSLLISILTLFFTLSANFTMLLVARNQKQSVQFSDNQLAFSRHYVWRLLLLYIVQGIFLMLLLGVALLGVSLIVLGNYLVTIDTTSYYPLAFTCLGWIFSVYGVIAVVRYYFAYRMTAYIAFDRINRDPDNYPGTLAIIKDSIALMKGHKWRLFLLDVSFILWYLLILMTFGLAYIYVLPYTNASEVVFYEQLKKA</sequence>
<evidence type="ECO:0000256" key="1">
    <source>
        <dbReference type="SAM" id="Phobius"/>
    </source>
</evidence>
<evidence type="ECO:0000313" key="3">
    <source>
        <dbReference type="Proteomes" id="UP000254924"/>
    </source>
</evidence>
<dbReference type="RefSeq" id="WP_115271142.1">
    <property type="nucleotide sequence ID" value="NZ_JBNPNB010000097.1"/>
</dbReference>